<evidence type="ECO:0008006" key="3">
    <source>
        <dbReference type="Google" id="ProtNLM"/>
    </source>
</evidence>
<dbReference type="Proteomes" id="UP001243009">
    <property type="component" value="Unassembled WGS sequence"/>
</dbReference>
<name>A0ABT9E4A4_9PROT</name>
<keyword evidence="2" id="KW-1185">Reference proteome</keyword>
<dbReference type="RefSeq" id="WP_305105848.1">
    <property type="nucleotide sequence ID" value="NZ_JAUTWS010000023.1"/>
</dbReference>
<sequence length="99" mass="10877">MLLDLREEYEAGGTAGSRLLRALDHLEVQARHNLADLSTWEPVERDLVYTEMDARCAHEPLLPGLCAAIRAQAEMRMAMAGEDVAALRARHGLPAEATP</sequence>
<proteinExistence type="predicted"/>
<reference evidence="1 2" key="1">
    <citation type="submission" date="2023-08" db="EMBL/GenBank/DDBJ databases">
        <title>The draft genome sequence of Paracraurococcus sp. LOR1-02.</title>
        <authorList>
            <person name="Kingkaew E."/>
            <person name="Tanasupawat S."/>
        </authorList>
    </citation>
    <scope>NUCLEOTIDE SEQUENCE [LARGE SCALE GENOMIC DNA]</scope>
    <source>
        <strain evidence="1 2">LOR1-02</strain>
    </source>
</reference>
<gene>
    <name evidence="1" type="ORF">Q7A36_21735</name>
</gene>
<comment type="caution">
    <text evidence="1">The sequence shown here is derived from an EMBL/GenBank/DDBJ whole genome shotgun (WGS) entry which is preliminary data.</text>
</comment>
<organism evidence="1 2">
    <name type="scientific">Paracraurococcus lichenis</name>
    <dbReference type="NCBI Taxonomy" id="3064888"/>
    <lineage>
        <taxon>Bacteria</taxon>
        <taxon>Pseudomonadati</taxon>
        <taxon>Pseudomonadota</taxon>
        <taxon>Alphaproteobacteria</taxon>
        <taxon>Acetobacterales</taxon>
        <taxon>Roseomonadaceae</taxon>
        <taxon>Paracraurococcus</taxon>
    </lineage>
</organism>
<evidence type="ECO:0000313" key="2">
    <source>
        <dbReference type="Proteomes" id="UP001243009"/>
    </source>
</evidence>
<protein>
    <recommendedName>
        <fullName evidence="3">Flagellar protein FliT</fullName>
    </recommendedName>
</protein>
<evidence type="ECO:0000313" key="1">
    <source>
        <dbReference type="EMBL" id="MDO9710988.1"/>
    </source>
</evidence>
<dbReference type="EMBL" id="JAUTWS010000023">
    <property type="protein sequence ID" value="MDO9710988.1"/>
    <property type="molecule type" value="Genomic_DNA"/>
</dbReference>
<accession>A0ABT9E4A4</accession>